<gene>
    <name evidence="1" type="ORF">MOV92_17605</name>
</gene>
<keyword evidence="2" id="KW-1185">Reference proteome</keyword>
<evidence type="ECO:0000313" key="1">
    <source>
        <dbReference type="EMBL" id="UNP28298.1"/>
    </source>
</evidence>
<accession>A0ABY3XDV7</accession>
<sequence length="158" mass="15810">MVAADLNEVARMTRTSERLLLLVLVAAAMAGSLAGMPARAAVQSDGLSRQSAASLDASVEVPVAAANALSQGAKFSVTAIEASANGVAVTISAAAAGTSFVVALSAAQAKELGLKVGWAVIVTVVAAGWLISDGHLNIICFVPNDRARALTHSARMAG</sequence>
<evidence type="ECO:0008006" key="3">
    <source>
        <dbReference type="Google" id="ProtNLM"/>
    </source>
</evidence>
<proteinExistence type="predicted"/>
<organism evidence="1 2">
    <name type="scientific">Lysobacter gummosus</name>
    <dbReference type="NCBI Taxonomy" id="262324"/>
    <lineage>
        <taxon>Bacteria</taxon>
        <taxon>Pseudomonadati</taxon>
        <taxon>Pseudomonadota</taxon>
        <taxon>Gammaproteobacteria</taxon>
        <taxon>Lysobacterales</taxon>
        <taxon>Lysobacteraceae</taxon>
        <taxon>Lysobacter</taxon>
    </lineage>
</organism>
<dbReference type="Proteomes" id="UP000829194">
    <property type="component" value="Chromosome"/>
</dbReference>
<protein>
    <recommendedName>
        <fullName evidence="3">Transmembrane protein</fullName>
    </recommendedName>
</protein>
<name>A0ABY3XDV7_9GAMM</name>
<dbReference type="EMBL" id="CP093547">
    <property type="protein sequence ID" value="UNP28298.1"/>
    <property type="molecule type" value="Genomic_DNA"/>
</dbReference>
<evidence type="ECO:0000313" key="2">
    <source>
        <dbReference type="Proteomes" id="UP000829194"/>
    </source>
</evidence>
<reference evidence="1 2" key="1">
    <citation type="submission" date="2022-03" db="EMBL/GenBank/DDBJ databases">
        <title>Complete genome sequence of Lysobacter capsici VKM B-2533 and Lysobacter gummosus 10.1.1, promising sources of lytic agents.</title>
        <authorList>
            <person name="Tarlachkov S.V."/>
            <person name="Kudryakova I.V."/>
            <person name="Afoshin A.S."/>
            <person name="Leontyevskaya E.A."/>
            <person name="Leontyevskaya N.V."/>
        </authorList>
    </citation>
    <scope>NUCLEOTIDE SEQUENCE [LARGE SCALE GENOMIC DNA]</scope>
    <source>
        <strain evidence="1 2">10.1.1</strain>
    </source>
</reference>
<dbReference type="RefSeq" id="WP_148648977.1">
    <property type="nucleotide sequence ID" value="NZ_CP011131.1"/>
</dbReference>